<gene>
    <name evidence="2" type="ORF">K227x_58500</name>
</gene>
<dbReference type="Proteomes" id="UP000318538">
    <property type="component" value="Chromosome"/>
</dbReference>
<dbReference type="PROSITE" id="PS00409">
    <property type="entry name" value="PROKAR_NTER_METHYL"/>
    <property type="match status" value="1"/>
</dbReference>
<dbReference type="OrthoDB" id="9977547at2"/>
<dbReference type="EMBL" id="CP036525">
    <property type="protein sequence ID" value="QDT07423.1"/>
    <property type="molecule type" value="Genomic_DNA"/>
</dbReference>
<dbReference type="AlphaFoldDB" id="A0A517NK56"/>
<feature type="transmembrane region" description="Helical" evidence="1">
    <location>
        <begin position="12"/>
        <end position="34"/>
    </location>
</feature>
<keyword evidence="1" id="KW-0472">Membrane</keyword>
<dbReference type="InterPro" id="IPR012902">
    <property type="entry name" value="N_methyl_site"/>
</dbReference>
<dbReference type="Pfam" id="PF07963">
    <property type="entry name" value="N_methyl"/>
    <property type="match status" value="1"/>
</dbReference>
<reference evidence="2 3" key="1">
    <citation type="submission" date="2019-02" db="EMBL/GenBank/DDBJ databases">
        <title>Deep-cultivation of Planctomycetes and their phenomic and genomic characterization uncovers novel biology.</title>
        <authorList>
            <person name="Wiegand S."/>
            <person name="Jogler M."/>
            <person name="Boedeker C."/>
            <person name="Pinto D."/>
            <person name="Vollmers J."/>
            <person name="Rivas-Marin E."/>
            <person name="Kohn T."/>
            <person name="Peeters S.H."/>
            <person name="Heuer A."/>
            <person name="Rast P."/>
            <person name="Oberbeckmann S."/>
            <person name="Bunk B."/>
            <person name="Jeske O."/>
            <person name="Meyerdierks A."/>
            <person name="Storesund J.E."/>
            <person name="Kallscheuer N."/>
            <person name="Luecker S."/>
            <person name="Lage O.M."/>
            <person name="Pohl T."/>
            <person name="Merkel B.J."/>
            <person name="Hornburger P."/>
            <person name="Mueller R.-W."/>
            <person name="Bruemmer F."/>
            <person name="Labrenz M."/>
            <person name="Spormann A.M."/>
            <person name="Op den Camp H."/>
            <person name="Overmann J."/>
            <person name="Amann R."/>
            <person name="Jetten M.S.M."/>
            <person name="Mascher T."/>
            <person name="Medema M.H."/>
            <person name="Devos D.P."/>
            <person name="Kaster A.-K."/>
            <person name="Ovreas L."/>
            <person name="Rohde M."/>
            <person name="Galperin M.Y."/>
            <person name="Jogler C."/>
        </authorList>
    </citation>
    <scope>NUCLEOTIDE SEQUENCE [LARGE SCALE GENOMIC DNA]</scope>
    <source>
        <strain evidence="2 3">K22_7</strain>
    </source>
</reference>
<dbReference type="RefSeq" id="WP_145175365.1">
    <property type="nucleotide sequence ID" value="NZ_CP036525.1"/>
</dbReference>
<dbReference type="SUPFAM" id="SSF54523">
    <property type="entry name" value="Pili subunits"/>
    <property type="match status" value="1"/>
</dbReference>
<evidence type="ECO:0008006" key="4">
    <source>
        <dbReference type="Google" id="ProtNLM"/>
    </source>
</evidence>
<accession>A0A517NK56</accession>
<proteinExistence type="predicted"/>
<keyword evidence="3" id="KW-1185">Reference proteome</keyword>
<keyword evidence="1" id="KW-1133">Transmembrane helix</keyword>
<protein>
    <recommendedName>
        <fullName evidence="4">Prepilin-type N-terminal cleavage/methylation domain-containing protein</fullName>
    </recommendedName>
</protein>
<dbReference type="KEGG" id="rlc:K227x_58500"/>
<evidence type="ECO:0000313" key="3">
    <source>
        <dbReference type="Proteomes" id="UP000318538"/>
    </source>
</evidence>
<keyword evidence="1" id="KW-0812">Transmembrane</keyword>
<evidence type="ECO:0000313" key="2">
    <source>
        <dbReference type="EMBL" id="QDT07423.1"/>
    </source>
</evidence>
<dbReference type="Gene3D" id="3.30.700.10">
    <property type="entry name" value="Glycoprotein, Type 4 Pilin"/>
    <property type="match status" value="1"/>
</dbReference>
<evidence type="ECO:0000256" key="1">
    <source>
        <dbReference type="SAM" id="Phobius"/>
    </source>
</evidence>
<name>A0A517NK56_9BACT</name>
<dbReference type="InterPro" id="IPR045584">
    <property type="entry name" value="Pilin-like"/>
</dbReference>
<sequence>MRLRPRFARGFTLVELSIVLVLVSILSATAAMMVRLPLAESQRQHGISQVRSMDALARLHARSGDKIELEFDRQDQSVRVLNLTKQETISQVLLDSNSRILSVAFGDSRASTRSTIAYDRFGVSKSFAVALGRHGSDPKWLLVLGMTGQQYIDESKEAVDAIIRRERNHSG</sequence>
<dbReference type="NCBIfam" id="TIGR02532">
    <property type="entry name" value="IV_pilin_GFxxxE"/>
    <property type="match status" value="1"/>
</dbReference>
<organism evidence="2 3">
    <name type="scientific">Rubripirellula lacrimiformis</name>
    <dbReference type="NCBI Taxonomy" id="1930273"/>
    <lineage>
        <taxon>Bacteria</taxon>
        <taxon>Pseudomonadati</taxon>
        <taxon>Planctomycetota</taxon>
        <taxon>Planctomycetia</taxon>
        <taxon>Pirellulales</taxon>
        <taxon>Pirellulaceae</taxon>
        <taxon>Rubripirellula</taxon>
    </lineage>
</organism>